<keyword evidence="3" id="KW-1185">Reference proteome</keyword>
<evidence type="ECO:0000313" key="2">
    <source>
        <dbReference type="EMBL" id="KAK2558747.1"/>
    </source>
</evidence>
<reference evidence="2" key="1">
    <citation type="journal article" date="2023" name="G3 (Bethesda)">
        <title>Whole genome assembly and annotation of the endangered Caribbean coral Acropora cervicornis.</title>
        <authorList>
            <person name="Selwyn J.D."/>
            <person name="Vollmer S.V."/>
        </authorList>
    </citation>
    <scope>NUCLEOTIDE SEQUENCE</scope>
    <source>
        <strain evidence="2">K2</strain>
    </source>
</reference>
<dbReference type="Proteomes" id="UP001249851">
    <property type="component" value="Unassembled WGS sequence"/>
</dbReference>
<feature type="region of interest" description="Disordered" evidence="1">
    <location>
        <begin position="1"/>
        <end position="56"/>
    </location>
</feature>
<evidence type="ECO:0000256" key="1">
    <source>
        <dbReference type="SAM" id="MobiDB-lite"/>
    </source>
</evidence>
<feature type="compositionally biased region" description="Basic and acidic residues" evidence="1">
    <location>
        <begin position="13"/>
        <end position="27"/>
    </location>
</feature>
<evidence type="ECO:0000313" key="3">
    <source>
        <dbReference type="Proteomes" id="UP001249851"/>
    </source>
</evidence>
<comment type="caution">
    <text evidence="2">The sequence shown here is derived from an EMBL/GenBank/DDBJ whole genome shotgun (WGS) entry which is preliminary data.</text>
</comment>
<proteinExistence type="predicted"/>
<feature type="compositionally biased region" description="Basic and acidic residues" evidence="1">
    <location>
        <begin position="204"/>
        <end position="216"/>
    </location>
</feature>
<accession>A0AAD9QCA2</accession>
<dbReference type="EMBL" id="JARQWQ010000043">
    <property type="protein sequence ID" value="KAK2558747.1"/>
    <property type="molecule type" value="Genomic_DNA"/>
</dbReference>
<name>A0AAD9QCA2_ACRCE</name>
<protein>
    <submittedName>
        <fullName evidence="2">Uncharacterized protein</fullName>
    </submittedName>
</protein>
<dbReference type="AlphaFoldDB" id="A0AAD9QCA2"/>
<gene>
    <name evidence="2" type="ORF">P5673_018956</name>
</gene>
<organism evidence="2 3">
    <name type="scientific">Acropora cervicornis</name>
    <name type="common">Staghorn coral</name>
    <dbReference type="NCBI Taxonomy" id="6130"/>
    <lineage>
        <taxon>Eukaryota</taxon>
        <taxon>Metazoa</taxon>
        <taxon>Cnidaria</taxon>
        <taxon>Anthozoa</taxon>
        <taxon>Hexacorallia</taxon>
        <taxon>Scleractinia</taxon>
        <taxon>Astrocoeniina</taxon>
        <taxon>Acroporidae</taxon>
        <taxon>Acropora</taxon>
    </lineage>
</organism>
<reference evidence="2" key="2">
    <citation type="journal article" date="2023" name="Science">
        <title>Genomic signatures of disease resistance in endangered staghorn corals.</title>
        <authorList>
            <person name="Vollmer S.V."/>
            <person name="Selwyn J.D."/>
            <person name="Despard B.A."/>
            <person name="Roesel C.L."/>
        </authorList>
    </citation>
    <scope>NUCLEOTIDE SEQUENCE</scope>
    <source>
        <strain evidence="2">K2</strain>
    </source>
</reference>
<feature type="region of interest" description="Disordered" evidence="1">
    <location>
        <begin position="193"/>
        <end position="225"/>
    </location>
</feature>
<sequence>MKRNRCSYPATDNDLKSPNPKDSRPTEAKPAQANPCVRRNLTRDFKNPSEDQSSGEDLHVALKDLGADDNGAWEISCPKQRFQIFREDGSIKSSHYTKDYSEGTITLRRQYAHHKATEKEKNVTFTRVISSAFGEKGVAFPFTRKETEICMAPHGNRKSNTTNHYQTQPTTLEALKVAVNKQGAKRECDSVFQEAGGSLHSRSTSKDPRNQQEARSLKHRKRLTTDFKTSMIESVRRAAQVEDGFTINASESLNEELKS</sequence>